<sequence>MPCAEGESVFAQRLPVYMLMYHDVQGVPEDVILASFDISTYL</sequence>
<protein>
    <submittedName>
        <fullName evidence="1">Doubtful CDS phage SPbeta</fullName>
    </submittedName>
</protein>
<evidence type="ECO:0000313" key="1">
    <source>
        <dbReference type="EMBL" id="CAL5234843.1"/>
    </source>
</evidence>
<dbReference type="Proteomes" id="UP000001570">
    <property type="component" value="Chromosome"/>
</dbReference>
<evidence type="ECO:0000313" key="2">
    <source>
        <dbReference type="Proteomes" id="UP000001570"/>
    </source>
</evidence>
<reference evidence="1 2" key="1">
    <citation type="journal article" date="1997" name="Nature">
        <title>The complete genome sequence of the Gram-positive bacterium Bacillus subtilis.</title>
        <authorList>
            <person name="Kunst F."/>
            <person name="Ogasawara N."/>
            <person name="Moszer I."/>
            <person name="Albertini A.M."/>
            <person name="Alloni G."/>
            <person name="Azevedo V."/>
            <person name="Bertero M.G."/>
            <person name="Bessieres P."/>
            <person name="Bolotin A."/>
            <person name="Borchert S."/>
            <person name="Borriss R."/>
            <person name="Boursier L."/>
            <person name="Brans A."/>
            <person name="Braun M."/>
            <person name="Brignell S.C."/>
            <person name="Bron S."/>
            <person name="Brouillet S."/>
            <person name="Bruschi C.V."/>
            <person name="Caldwell B."/>
            <person name="Capuano V."/>
            <person name="Carter N.M."/>
            <person name="Choi S.K."/>
            <person name="Codani J.J."/>
            <person name="Connerton I.F."/>
            <person name="Cummings N.J."/>
            <person name="Daniel R.A."/>
            <person name="Denizot F."/>
            <person name="Devine K.M."/>
            <person name="Dusterhoft A."/>
            <person name="Ehrlich S.D."/>
            <person name="Emmerson P.T."/>
            <person name="Entian K.D."/>
            <person name="Errington J."/>
            <person name="Fabret C."/>
            <person name="Ferrari E."/>
            <person name="Foulger D."/>
            <person name="Fritz C."/>
            <person name="Fujita M."/>
            <person name="Fujita Y."/>
            <person name="Fuma S."/>
            <person name="Galizzi A."/>
            <person name="Galleron N."/>
            <person name="Ghim S.Y."/>
            <person name="Glaser P."/>
            <person name="Goffeau A."/>
            <person name="Golightly E.J."/>
            <person name="Grandi G."/>
            <person name="Guiseppi G."/>
            <person name="Guy B.J."/>
            <person name="Haga K."/>
            <person name="Haiech J."/>
            <person name="Harwood C.R."/>
            <person name="Henaut A."/>
            <person name="Hilbert H."/>
            <person name="Holsappel S."/>
            <person name="Hosono S."/>
            <person name="Hullo M.F."/>
            <person name="Itaya M."/>
            <person name="Jones L."/>
            <person name="Joris B."/>
            <person name="Karamata D."/>
            <person name="Kasahara Y."/>
            <person name="Klaerr-Blanchard M."/>
            <person name="Klein C."/>
            <person name="Kobayashi Y."/>
            <person name="Koetter P."/>
            <person name="Koningstein G."/>
            <person name="Krogh S."/>
            <person name="Kumano M."/>
            <person name="Kurita K."/>
            <person name="Lapidus A."/>
            <person name="Lardinois S."/>
            <person name="Lauber J."/>
            <person name="Lazarevic V."/>
            <person name="Lee S.M."/>
            <person name="Levine A."/>
            <person name="Liu H."/>
            <person name="Masuda S."/>
            <person name="Mauel C."/>
            <person name="Medigue C."/>
            <person name="Medina N."/>
            <person name="Mellado R.P."/>
            <person name="Mizuno M."/>
            <person name="Moestl D."/>
            <person name="Nakai S."/>
            <person name="Noback M."/>
            <person name="Noone D."/>
            <person name="O'Reilly M."/>
            <person name="Ogawa K."/>
            <person name="Ogiwara A."/>
            <person name="Oudega B."/>
            <person name="Park S.H."/>
            <person name="Parro V."/>
            <person name="Pohl T.M."/>
            <person name="Portetelle D."/>
            <person name="Porwollik S."/>
            <person name="Prescott A.M."/>
            <person name="Presecan E."/>
            <person name="Pujic P."/>
            <person name="Purnelle B."/>
            <person name="Rapoport G."/>
            <person name="Rey M."/>
            <person name="Reynolds S."/>
            <person name="Rieger M."/>
            <person name="Rivolta C."/>
            <person name="Rocha E."/>
            <person name="Roche B."/>
            <person name="Rose M."/>
            <person name="Sadaie Y."/>
            <person name="Sato T."/>
            <person name="Scanlan E."/>
            <person name="Schleich S."/>
            <person name="Schroeter R."/>
            <person name="Scoffone F."/>
            <person name="Sekiguchi J."/>
            <person name="Sekowska A."/>
            <person name="Seror S.J."/>
            <person name="Serror P."/>
            <person name="Shin B.S."/>
            <person name="Soldo B."/>
            <person name="Sorokin A."/>
            <person name="Tacconi E."/>
            <person name="Takagi T."/>
            <person name="Takahashi H."/>
            <person name="Takemaru K."/>
            <person name="Takeuchi M."/>
            <person name="Tamakoshi A."/>
            <person name="Tanaka T."/>
            <person name="Terpstra P."/>
            <person name="Tognoni A."/>
            <person name="Tosato V."/>
            <person name="Uchiyama S."/>
            <person name="Vandenbol M."/>
            <person name="Vannier F."/>
            <person name="Vassarotti A."/>
            <person name="Viari A."/>
            <person name="Wambutt R."/>
            <person name="Wedler E."/>
            <person name="Wedler H."/>
            <person name="Weitzenegger T."/>
            <person name="Winters P."/>
            <person name="Wipat A."/>
            <person name="Yamamoto H."/>
            <person name="Yamane K."/>
            <person name="Yasumoto K."/>
            <person name="Yata K."/>
            <person name="Yoshida K."/>
            <person name="Yoshikawa H.F."/>
            <person name="Zumstein E."/>
            <person name="Yoshikawa H."/>
            <person name="Danchin A."/>
        </authorList>
    </citation>
    <scope>NUCLEOTIDE SEQUENCE [LARGE SCALE GENOMIC DNA]</scope>
    <source>
        <strain evidence="1 2">168</strain>
    </source>
</reference>
<dbReference type="EMBL" id="AL009126">
    <property type="protein sequence ID" value="CAL5234843.1"/>
    <property type="molecule type" value="Genomic_DNA"/>
</dbReference>
<accession>A0AAT9J3G8</accession>
<proteinExistence type="predicted"/>
<name>A0AAT9J3G8_BACSU</name>
<organism evidence="1 2">
    <name type="scientific">Bacillus subtilis (strain 168)</name>
    <dbReference type="NCBI Taxonomy" id="224308"/>
    <lineage>
        <taxon>Bacteria</taxon>
        <taxon>Bacillati</taxon>
        <taxon>Bacillota</taxon>
        <taxon>Bacilli</taxon>
        <taxon>Bacillales</taxon>
        <taxon>Bacillaceae</taxon>
        <taxon>Bacillus</taxon>
    </lineage>
</organism>
<keyword evidence="2" id="KW-1185">Reference proteome</keyword>
<gene>
    <name evidence="1" type="ORF">BSU_21059</name>
</gene>
<dbReference type="AlphaFoldDB" id="A0AAT9J3G8"/>